<dbReference type="Pfam" id="PF00270">
    <property type="entry name" value="DEAD"/>
    <property type="match status" value="1"/>
</dbReference>
<feature type="region of interest" description="Disordered" evidence="5">
    <location>
        <begin position="1"/>
        <end position="39"/>
    </location>
</feature>
<dbReference type="GO" id="GO:0003676">
    <property type="term" value="F:nucleic acid binding"/>
    <property type="evidence" value="ECO:0007669"/>
    <property type="project" value="InterPro"/>
</dbReference>
<evidence type="ECO:0000256" key="2">
    <source>
        <dbReference type="ARBA" id="ARBA00022801"/>
    </source>
</evidence>
<dbReference type="PANTHER" id="PTHR47959">
    <property type="entry name" value="ATP-DEPENDENT RNA HELICASE RHLE-RELATED"/>
    <property type="match status" value="1"/>
</dbReference>
<dbReference type="CDD" id="cd18787">
    <property type="entry name" value="SF2_C_DEAD"/>
    <property type="match status" value="1"/>
</dbReference>
<accession>A0A381QHA2</accession>
<evidence type="ECO:0000259" key="7">
    <source>
        <dbReference type="PROSITE" id="PS51194"/>
    </source>
</evidence>
<dbReference type="SMART" id="SM00487">
    <property type="entry name" value="DEXDc"/>
    <property type="match status" value="1"/>
</dbReference>
<dbReference type="PROSITE" id="PS00039">
    <property type="entry name" value="DEAD_ATP_HELICASE"/>
    <property type="match status" value="1"/>
</dbReference>
<evidence type="ECO:0008006" key="9">
    <source>
        <dbReference type="Google" id="ProtNLM"/>
    </source>
</evidence>
<sequence length="414" mass="45315">MASAPPPQVGQSPPVASRPNNAGRNRRGRNNAGLNEPVLNEAGPYRFGTQIVSRDVALALKIIGYNEPTRIQSDCIGPLLAGNDVVGQAHTGTGKTAAFGIPLVEQTDPSQVFIQGLILVPTRELAMQVRDELVRLAQFCRLGVVACYGGQPISKQIAALKRRTHIVVGTPGRVLDHLGKGTLRLETVRTVVLDEADEMLDVGFLPDIERILSRTPTNRQTALFSATIPSPIRRIVGRHMRSPVWIRIGSEIETAPEVRQVYIEVLEQDRMRAFVRLLKTQVNGGKVLMFRRTKAGVDNLAQALQRQGIAAAGIHGGLVQSERNAAMRSFHAGDLKVLVATNLAARGLDIPQISHVINYDMPQNLEEYVHRIGRTARMGRDGTAITFVTEWDFPMLDLLQDGLAGELKQETLPL</sequence>
<gene>
    <name evidence="8" type="ORF">METZ01_LOCUS31118</name>
</gene>
<dbReference type="SMART" id="SM00490">
    <property type="entry name" value="HELICc"/>
    <property type="match status" value="1"/>
</dbReference>
<dbReference type="InterPro" id="IPR001650">
    <property type="entry name" value="Helicase_C-like"/>
</dbReference>
<dbReference type="InterPro" id="IPR011545">
    <property type="entry name" value="DEAD/DEAH_box_helicase_dom"/>
</dbReference>
<dbReference type="InterPro" id="IPR014001">
    <property type="entry name" value="Helicase_ATP-bd"/>
</dbReference>
<keyword evidence="2" id="KW-0378">Hydrolase</keyword>
<reference evidence="8" key="1">
    <citation type="submission" date="2018-05" db="EMBL/GenBank/DDBJ databases">
        <authorList>
            <person name="Lanie J.A."/>
            <person name="Ng W.-L."/>
            <person name="Kazmierczak K.M."/>
            <person name="Andrzejewski T.M."/>
            <person name="Davidsen T.M."/>
            <person name="Wayne K.J."/>
            <person name="Tettelin H."/>
            <person name="Glass J.I."/>
            <person name="Rusch D."/>
            <person name="Podicherti R."/>
            <person name="Tsui H.-C.T."/>
            <person name="Winkler M.E."/>
        </authorList>
    </citation>
    <scope>NUCLEOTIDE SEQUENCE</scope>
</reference>
<evidence type="ECO:0000256" key="3">
    <source>
        <dbReference type="ARBA" id="ARBA00022806"/>
    </source>
</evidence>
<evidence type="ECO:0000256" key="5">
    <source>
        <dbReference type="SAM" id="MobiDB-lite"/>
    </source>
</evidence>
<proteinExistence type="predicted"/>
<dbReference type="InterPro" id="IPR027417">
    <property type="entry name" value="P-loop_NTPase"/>
</dbReference>
<evidence type="ECO:0000256" key="4">
    <source>
        <dbReference type="ARBA" id="ARBA00022840"/>
    </source>
</evidence>
<dbReference type="Gene3D" id="3.40.50.300">
    <property type="entry name" value="P-loop containing nucleotide triphosphate hydrolases"/>
    <property type="match status" value="2"/>
</dbReference>
<evidence type="ECO:0000256" key="1">
    <source>
        <dbReference type="ARBA" id="ARBA00022741"/>
    </source>
</evidence>
<dbReference type="EMBL" id="UINC01001347">
    <property type="protein sequence ID" value="SUZ78264.1"/>
    <property type="molecule type" value="Genomic_DNA"/>
</dbReference>
<organism evidence="8">
    <name type="scientific">marine metagenome</name>
    <dbReference type="NCBI Taxonomy" id="408172"/>
    <lineage>
        <taxon>unclassified sequences</taxon>
        <taxon>metagenomes</taxon>
        <taxon>ecological metagenomes</taxon>
    </lineage>
</organism>
<keyword evidence="4" id="KW-0067">ATP-binding</keyword>
<dbReference type="InterPro" id="IPR044742">
    <property type="entry name" value="DEAD/DEAH_RhlB"/>
</dbReference>
<dbReference type="GO" id="GO:0003724">
    <property type="term" value="F:RNA helicase activity"/>
    <property type="evidence" value="ECO:0007669"/>
    <property type="project" value="TreeGrafter"/>
</dbReference>
<dbReference type="Pfam" id="PF00271">
    <property type="entry name" value="Helicase_C"/>
    <property type="match status" value="1"/>
</dbReference>
<dbReference type="SUPFAM" id="SSF52540">
    <property type="entry name" value="P-loop containing nucleoside triphosphate hydrolases"/>
    <property type="match status" value="1"/>
</dbReference>
<dbReference type="CDD" id="cd00268">
    <property type="entry name" value="DEADc"/>
    <property type="match status" value="1"/>
</dbReference>
<name>A0A381QHA2_9ZZZZ</name>
<feature type="domain" description="Helicase ATP-binding" evidence="6">
    <location>
        <begin position="76"/>
        <end position="246"/>
    </location>
</feature>
<dbReference type="GO" id="GO:0005829">
    <property type="term" value="C:cytosol"/>
    <property type="evidence" value="ECO:0007669"/>
    <property type="project" value="TreeGrafter"/>
</dbReference>
<dbReference type="PROSITE" id="PS51192">
    <property type="entry name" value="HELICASE_ATP_BIND_1"/>
    <property type="match status" value="1"/>
</dbReference>
<protein>
    <recommendedName>
        <fullName evidence="9">DEAD/DEAH box helicase</fullName>
    </recommendedName>
</protein>
<evidence type="ECO:0000313" key="8">
    <source>
        <dbReference type="EMBL" id="SUZ78264.1"/>
    </source>
</evidence>
<dbReference type="InterPro" id="IPR000629">
    <property type="entry name" value="RNA-helicase_DEAD-box_CS"/>
</dbReference>
<dbReference type="InterPro" id="IPR050079">
    <property type="entry name" value="DEAD_box_RNA_helicase"/>
</dbReference>
<feature type="domain" description="Helicase C-terminal" evidence="7">
    <location>
        <begin position="257"/>
        <end position="414"/>
    </location>
</feature>
<dbReference type="GO" id="GO:0016787">
    <property type="term" value="F:hydrolase activity"/>
    <property type="evidence" value="ECO:0007669"/>
    <property type="project" value="UniProtKB-KW"/>
</dbReference>
<dbReference type="PANTHER" id="PTHR47959:SF1">
    <property type="entry name" value="ATP-DEPENDENT RNA HELICASE DBPA"/>
    <property type="match status" value="1"/>
</dbReference>
<dbReference type="PROSITE" id="PS51194">
    <property type="entry name" value="HELICASE_CTER"/>
    <property type="match status" value="1"/>
</dbReference>
<keyword evidence="3" id="KW-0347">Helicase</keyword>
<evidence type="ECO:0000259" key="6">
    <source>
        <dbReference type="PROSITE" id="PS51192"/>
    </source>
</evidence>
<dbReference type="GO" id="GO:0005524">
    <property type="term" value="F:ATP binding"/>
    <property type="evidence" value="ECO:0007669"/>
    <property type="project" value="UniProtKB-KW"/>
</dbReference>
<dbReference type="AlphaFoldDB" id="A0A381QHA2"/>
<keyword evidence="1" id="KW-0547">Nucleotide-binding</keyword>